<evidence type="ECO:0000313" key="2">
    <source>
        <dbReference type="EMBL" id="CAF1092688.1"/>
    </source>
</evidence>
<protein>
    <recommendedName>
        <fullName evidence="1">EF-hand domain-containing protein</fullName>
    </recommendedName>
</protein>
<reference evidence="2" key="1">
    <citation type="submission" date="2021-02" db="EMBL/GenBank/DDBJ databases">
        <authorList>
            <person name="Nowell W R."/>
        </authorList>
    </citation>
    <scope>NUCLEOTIDE SEQUENCE</scope>
</reference>
<evidence type="ECO:0000313" key="5">
    <source>
        <dbReference type="Proteomes" id="UP000663852"/>
    </source>
</evidence>
<dbReference type="Proteomes" id="UP000663828">
    <property type="component" value="Unassembled WGS sequence"/>
</dbReference>
<evidence type="ECO:0000259" key="1">
    <source>
        <dbReference type="PROSITE" id="PS50222"/>
    </source>
</evidence>
<organism evidence="2 5">
    <name type="scientific">Adineta ricciae</name>
    <name type="common">Rotifer</name>
    <dbReference type="NCBI Taxonomy" id="249248"/>
    <lineage>
        <taxon>Eukaryota</taxon>
        <taxon>Metazoa</taxon>
        <taxon>Spiralia</taxon>
        <taxon>Gnathifera</taxon>
        <taxon>Rotifera</taxon>
        <taxon>Eurotatoria</taxon>
        <taxon>Bdelloidea</taxon>
        <taxon>Adinetida</taxon>
        <taxon>Adinetidae</taxon>
        <taxon>Adineta</taxon>
    </lineage>
</organism>
<dbReference type="Proteomes" id="UP000663852">
    <property type="component" value="Unassembled WGS sequence"/>
</dbReference>
<feature type="domain" description="EF-hand" evidence="1">
    <location>
        <begin position="138"/>
        <end position="173"/>
    </location>
</feature>
<evidence type="ECO:0000313" key="4">
    <source>
        <dbReference type="Proteomes" id="UP000663828"/>
    </source>
</evidence>
<dbReference type="OrthoDB" id="9978298at2759"/>
<dbReference type="InterPro" id="IPR013083">
    <property type="entry name" value="Znf_RING/FYVE/PHD"/>
</dbReference>
<dbReference type="AlphaFoldDB" id="A0A814NN47"/>
<dbReference type="PROSITE" id="PS50222">
    <property type="entry name" value="EF_HAND_2"/>
    <property type="match status" value="1"/>
</dbReference>
<accession>A0A814NN47</accession>
<dbReference type="InterPro" id="IPR011992">
    <property type="entry name" value="EF-hand-dom_pair"/>
</dbReference>
<dbReference type="Gene3D" id="3.30.40.10">
    <property type="entry name" value="Zinc/RING finger domain, C3HC4 (zinc finger)"/>
    <property type="match status" value="1"/>
</dbReference>
<dbReference type="EMBL" id="CAJNOJ010000094">
    <property type="protein sequence ID" value="CAF1092688.1"/>
    <property type="molecule type" value="Genomic_DNA"/>
</dbReference>
<comment type="caution">
    <text evidence="2">The sequence shown here is derived from an EMBL/GenBank/DDBJ whole genome shotgun (WGS) entry which is preliminary data.</text>
</comment>
<gene>
    <name evidence="2" type="ORF">EDS130_LOCUS19564</name>
    <name evidence="3" type="ORF">XAT740_LOCUS36029</name>
</gene>
<name>A0A814NN47_ADIRI</name>
<dbReference type="InterPro" id="IPR002048">
    <property type="entry name" value="EF_hand_dom"/>
</dbReference>
<keyword evidence="4" id="KW-1185">Reference proteome</keyword>
<proteinExistence type="predicted"/>
<dbReference type="GO" id="GO:0005509">
    <property type="term" value="F:calcium ion binding"/>
    <property type="evidence" value="ECO:0007669"/>
    <property type="project" value="InterPro"/>
</dbReference>
<sequence length="430" mass="50595">MLFSMDSVSIEETFWLGKRIDFSSSYVMSSRKSTARRTFIAKKRTLKVPFTANVIRPRYLIPKMPRGLGNFDSTIVLCVFCNAPCIEDYIHCGVCIKTYHYQCRHNPGDDESALLPSRRKKYHNCSECEDLTQLLSEDDIHLLRSSFKRIDRDNDGFIVLRDFVMFCFNTKMMISLIPYDLYIQKLHFYIMDIQQKGRVAWLDYQRFYTCKLIAGKDHAQLTTSLTYKELIFAKKLFLQDSDLNFDHQRNMIITKEHCDRVLYDLLVMIKRKYGGQFIDSVLYESSIIDETFAAHRVLTWEEFLCQIAVPIILNRSNFDIQQFQTYLASILPPVIETKVEFSYTHRLKTEVITTEDVSFIQSCVKYRKAAKHRSKSALPRGTLIVENMERKDNFERPKLKLNIRDERQTISAPWSMVKQMELLRNEPISI</sequence>
<dbReference type="EMBL" id="CAJNOR010003661">
    <property type="protein sequence ID" value="CAF1435670.1"/>
    <property type="molecule type" value="Genomic_DNA"/>
</dbReference>
<evidence type="ECO:0000313" key="3">
    <source>
        <dbReference type="EMBL" id="CAF1435670.1"/>
    </source>
</evidence>
<dbReference type="SUPFAM" id="SSF47473">
    <property type="entry name" value="EF-hand"/>
    <property type="match status" value="1"/>
</dbReference>